<dbReference type="AlphaFoldDB" id="A0A9P4UQF5"/>
<organism evidence="2 3">
    <name type="scientific">Polychaeton citri CBS 116435</name>
    <dbReference type="NCBI Taxonomy" id="1314669"/>
    <lineage>
        <taxon>Eukaryota</taxon>
        <taxon>Fungi</taxon>
        <taxon>Dikarya</taxon>
        <taxon>Ascomycota</taxon>
        <taxon>Pezizomycotina</taxon>
        <taxon>Dothideomycetes</taxon>
        <taxon>Dothideomycetidae</taxon>
        <taxon>Capnodiales</taxon>
        <taxon>Capnodiaceae</taxon>
        <taxon>Polychaeton</taxon>
    </lineage>
</organism>
<keyword evidence="1" id="KW-1133">Transmembrane helix</keyword>
<name>A0A9P4UQF5_9PEZI</name>
<accession>A0A9P4UQF5</accession>
<evidence type="ECO:0000313" key="3">
    <source>
        <dbReference type="Proteomes" id="UP000799441"/>
    </source>
</evidence>
<proteinExistence type="predicted"/>
<gene>
    <name evidence="2" type="ORF">K431DRAFT_63736</name>
</gene>
<reference evidence="2" key="1">
    <citation type="journal article" date="2020" name="Stud. Mycol.">
        <title>101 Dothideomycetes genomes: a test case for predicting lifestyles and emergence of pathogens.</title>
        <authorList>
            <person name="Haridas S."/>
            <person name="Albert R."/>
            <person name="Binder M."/>
            <person name="Bloem J."/>
            <person name="Labutti K."/>
            <person name="Salamov A."/>
            <person name="Andreopoulos B."/>
            <person name="Baker S."/>
            <person name="Barry K."/>
            <person name="Bills G."/>
            <person name="Bluhm B."/>
            <person name="Cannon C."/>
            <person name="Castanera R."/>
            <person name="Culley D."/>
            <person name="Daum C."/>
            <person name="Ezra D."/>
            <person name="Gonzalez J."/>
            <person name="Henrissat B."/>
            <person name="Kuo A."/>
            <person name="Liang C."/>
            <person name="Lipzen A."/>
            <person name="Lutzoni F."/>
            <person name="Magnuson J."/>
            <person name="Mondo S."/>
            <person name="Nolan M."/>
            <person name="Ohm R."/>
            <person name="Pangilinan J."/>
            <person name="Park H.-J."/>
            <person name="Ramirez L."/>
            <person name="Alfaro M."/>
            <person name="Sun H."/>
            <person name="Tritt A."/>
            <person name="Yoshinaga Y."/>
            <person name="Zwiers L.-H."/>
            <person name="Turgeon B."/>
            <person name="Goodwin S."/>
            <person name="Spatafora J."/>
            <person name="Crous P."/>
            <person name="Grigoriev I."/>
        </authorList>
    </citation>
    <scope>NUCLEOTIDE SEQUENCE</scope>
    <source>
        <strain evidence="2">CBS 116435</strain>
    </source>
</reference>
<comment type="caution">
    <text evidence="2">The sequence shown here is derived from an EMBL/GenBank/DDBJ whole genome shotgun (WGS) entry which is preliminary data.</text>
</comment>
<keyword evidence="3" id="KW-1185">Reference proteome</keyword>
<keyword evidence="1" id="KW-0812">Transmembrane</keyword>
<sequence length="146" mass="16197">MPPVAIVRFVRGRVCPPRPSVSHPTRPPPDLIHTKLCVVDAQYHSLLAACCAVLCCAVLCCAVLCWSSLRCTLGHPVLRCVWSLSNASINPPFYRWRPGPLPLPLLNSSIRRSAHRPHAFLPYRIASRPLAPLYRSVKYADSHTVA</sequence>
<protein>
    <submittedName>
        <fullName evidence="2">Uncharacterized protein</fullName>
    </submittedName>
</protein>
<evidence type="ECO:0000256" key="1">
    <source>
        <dbReference type="SAM" id="Phobius"/>
    </source>
</evidence>
<dbReference type="Proteomes" id="UP000799441">
    <property type="component" value="Unassembled WGS sequence"/>
</dbReference>
<dbReference type="EMBL" id="MU003787">
    <property type="protein sequence ID" value="KAF2721783.1"/>
    <property type="molecule type" value="Genomic_DNA"/>
</dbReference>
<feature type="transmembrane region" description="Helical" evidence="1">
    <location>
        <begin position="46"/>
        <end position="69"/>
    </location>
</feature>
<evidence type="ECO:0000313" key="2">
    <source>
        <dbReference type="EMBL" id="KAF2721783.1"/>
    </source>
</evidence>
<keyword evidence="1" id="KW-0472">Membrane</keyword>